<proteinExistence type="inferred from homology"/>
<feature type="compositionally biased region" description="Acidic residues" evidence="4">
    <location>
        <begin position="71"/>
        <end position="87"/>
    </location>
</feature>
<evidence type="ECO:0000259" key="7">
    <source>
        <dbReference type="SMART" id="SM00701"/>
    </source>
</evidence>
<dbReference type="GO" id="GO:0008745">
    <property type="term" value="F:N-acetylmuramoyl-L-alanine amidase activity"/>
    <property type="evidence" value="ECO:0007669"/>
    <property type="project" value="InterPro"/>
</dbReference>
<name>A0A6J1QB33_9HYME</name>
<reference evidence="9 10" key="1">
    <citation type="submission" date="2025-04" db="UniProtKB">
        <authorList>
            <consortium name="RefSeq"/>
        </authorList>
    </citation>
    <scope>IDENTIFICATION</scope>
    <source>
        <tissue evidence="9 10">Whole body</tissue>
    </source>
</reference>
<evidence type="ECO:0000256" key="2">
    <source>
        <dbReference type="ARBA" id="ARBA00022588"/>
    </source>
</evidence>
<dbReference type="AlphaFoldDB" id="A0A6J1QB33"/>
<dbReference type="PANTHER" id="PTHR11022:SF41">
    <property type="entry name" value="PEPTIDOGLYCAN-RECOGNITION PROTEIN LC-RELATED"/>
    <property type="match status" value="1"/>
</dbReference>
<sequence>MDTVVLVQQQQQALDGDHQGKREQDHVNGTVVSAENHAVDRFSGETERSARETAIIAPGNGSIGDFSTECSDVDDDDDEEEKTDVEEGGWITNLPPVSSTVVQRQPAFATTNGDIVLPNADQPAFGDVRVQYSKNVRLVNKTCYNNCPVTQIVYTNPTPNQDASKHDASSACDNASHLSTSKDNEAPNGCIFPQNTKLNKVTQWLWIWKWHMALLCVALILLGIIVFITVHLVTRDPDDASTTSTPITPTTPTTPTTSDIPTSPDGNNETEFRIVERDEWGARPPRGPLEKLKLPVSRVIICHTETAFCTTLAECANELRIMQDKRDLVDIAYNFLVGGDGLAYVGRSWNHTGVHFDLYKRISIGIAFIGDFTSFVPPETQLNAAKELIKIGVGNGKIALDYKLLGHRQVVPRTDSPGDALYNEIIKWPHWSSEPRS</sequence>
<dbReference type="SMART" id="SM00644">
    <property type="entry name" value="Ami_2"/>
    <property type="match status" value="1"/>
</dbReference>
<feature type="region of interest" description="Disordered" evidence="4">
    <location>
        <begin position="237"/>
        <end position="270"/>
    </location>
</feature>
<evidence type="ECO:0000256" key="4">
    <source>
        <dbReference type="SAM" id="MobiDB-lite"/>
    </source>
</evidence>
<accession>A0A6J1QB33</accession>
<dbReference type="CDD" id="cd06583">
    <property type="entry name" value="PGRP"/>
    <property type="match status" value="1"/>
</dbReference>
<evidence type="ECO:0000256" key="1">
    <source>
        <dbReference type="ARBA" id="ARBA00007553"/>
    </source>
</evidence>
<dbReference type="RefSeq" id="XP_024878557.1">
    <property type="nucleotide sequence ID" value="XM_025022789.1"/>
</dbReference>
<dbReference type="OrthoDB" id="10001926at2759"/>
<protein>
    <submittedName>
        <fullName evidence="9 10">Peptidoglycan-recognition protein LC-like</fullName>
    </submittedName>
</protein>
<keyword evidence="8" id="KW-1185">Reference proteome</keyword>
<organism evidence="8 9">
    <name type="scientific">Temnothorax curvispinosus</name>
    <dbReference type="NCBI Taxonomy" id="300111"/>
    <lineage>
        <taxon>Eukaryota</taxon>
        <taxon>Metazoa</taxon>
        <taxon>Ecdysozoa</taxon>
        <taxon>Arthropoda</taxon>
        <taxon>Hexapoda</taxon>
        <taxon>Insecta</taxon>
        <taxon>Pterygota</taxon>
        <taxon>Neoptera</taxon>
        <taxon>Endopterygota</taxon>
        <taxon>Hymenoptera</taxon>
        <taxon>Apocrita</taxon>
        <taxon>Aculeata</taxon>
        <taxon>Formicoidea</taxon>
        <taxon>Formicidae</taxon>
        <taxon>Myrmicinae</taxon>
        <taxon>Temnothorax</taxon>
    </lineage>
</organism>
<keyword evidence="3" id="KW-0391">Immunity</keyword>
<evidence type="ECO:0000313" key="11">
    <source>
        <dbReference type="RefSeq" id="XP_024891312.1"/>
    </source>
</evidence>
<evidence type="ECO:0000313" key="8">
    <source>
        <dbReference type="Proteomes" id="UP000504618"/>
    </source>
</evidence>
<dbReference type="Gene3D" id="3.40.80.10">
    <property type="entry name" value="Peptidoglycan recognition protein-like"/>
    <property type="match status" value="1"/>
</dbReference>
<feature type="domain" description="N-acetylmuramoyl-L-alanine amidase" evidence="6">
    <location>
        <begin position="284"/>
        <end position="418"/>
    </location>
</feature>
<keyword evidence="5" id="KW-1133">Transmembrane helix</keyword>
<dbReference type="GeneID" id="112458947"/>
<gene>
    <name evidence="9 10" type="primary">LOC112458947</name>
    <name evidence="11 12" type="synonym">LOC112467078</name>
</gene>
<dbReference type="FunFam" id="3.40.80.10:FF:000001">
    <property type="entry name" value="Peptidoglycan recognition protein 1"/>
    <property type="match status" value="1"/>
</dbReference>
<dbReference type="InterPro" id="IPR036505">
    <property type="entry name" value="Amidase/PGRP_sf"/>
</dbReference>
<feature type="region of interest" description="Disordered" evidence="4">
    <location>
        <begin position="57"/>
        <end position="95"/>
    </location>
</feature>
<evidence type="ECO:0000313" key="10">
    <source>
        <dbReference type="RefSeq" id="XP_024878557.1"/>
    </source>
</evidence>
<dbReference type="GO" id="GO:0008270">
    <property type="term" value="F:zinc ion binding"/>
    <property type="evidence" value="ECO:0007669"/>
    <property type="project" value="InterPro"/>
</dbReference>
<keyword evidence="5" id="KW-0812">Transmembrane</keyword>
<evidence type="ECO:0000313" key="9">
    <source>
        <dbReference type="RefSeq" id="XP_024878556.1"/>
    </source>
</evidence>
<evidence type="ECO:0000256" key="5">
    <source>
        <dbReference type="SAM" id="Phobius"/>
    </source>
</evidence>
<feature type="transmembrane region" description="Helical" evidence="5">
    <location>
        <begin position="212"/>
        <end position="233"/>
    </location>
</feature>
<feature type="domain" description="Peptidoglycan recognition protein family" evidence="7">
    <location>
        <begin position="272"/>
        <end position="411"/>
    </location>
</feature>
<dbReference type="SMART" id="SM00701">
    <property type="entry name" value="PGRP"/>
    <property type="match status" value="1"/>
</dbReference>
<dbReference type="Pfam" id="PF01510">
    <property type="entry name" value="Amidase_2"/>
    <property type="match status" value="1"/>
</dbReference>
<keyword evidence="5" id="KW-0472">Membrane</keyword>
<dbReference type="InterPro" id="IPR002502">
    <property type="entry name" value="Amidase_domain"/>
</dbReference>
<dbReference type="RefSeq" id="XP_024891312.1">
    <property type="nucleotide sequence ID" value="XM_025035544.1"/>
</dbReference>
<dbReference type="GO" id="GO:0045087">
    <property type="term" value="P:innate immune response"/>
    <property type="evidence" value="ECO:0007669"/>
    <property type="project" value="UniProtKB-KW"/>
</dbReference>
<dbReference type="InterPro" id="IPR015510">
    <property type="entry name" value="PGRP"/>
</dbReference>
<dbReference type="RefSeq" id="XP_024891313.1">
    <property type="nucleotide sequence ID" value="XM_025035545.1"/>
</dbReference>
<feature type="compositionally biased region" description="Low complexity" evidence="4">
    <location>
        <begin position="240"/>
        <end position="265"/>
    </location>
</feature>
<feature type="region of interest" description="Disordered" evidence="4">
    <location>
        <begin position="158"/>
        <end position="188"/>
    </location>
</feature>
<evidence type="ECO:0000256" key="3">
    <source>
        <dbReference type="ARBA" id="ARBA00022859"/>
    </source>
</evidence>
<comment type="similarity">
    <text evidence="1">Belongs to the N-acetylmuramoyl-L-alanine amidase 2 family.</text>
</comment>
<dbReference type="RefSeq" id="XP_024878556.1">
    <property type="nucleotide sequence ID" value="XM_025022788.1"/>
</dbReference>
<dbReference type="Proteomes" id="UP000504618">
    <property type="component" value="Unplaced"/>
</dbReference>
<evidence type="ECO:0000259" key="6">
    <source>
        <dbReference type="SMART" id="SM00644"/>
    </source>
</evidence>
<dbReference type="InterPro" id="IPR006619">
    <property type="entry name" value="PGRP_domain_met/bac"/>
</dbReference>
<keyword evidence="2" id="KW-0399">Innate immunity</keyword>
<dbReference type="PANTHER" id="PTHR11022">
    <property type="entry name" value="PEPTIDOGLYCAN RECOGNITION PROTEIN"/>
    <property type="match status" value="1"/>
</dbReference>
<dbReference type="SUPFAM" id="SSF55846">
    <property type="entry name" value="N-acetylmuramoyl-L-alanine amidase-like"/>
    <property type="match status" value="1"/>
</dbReference>
<dbReference type="GO" id="GO:0009253">
    <property type="term" value="P:peptidoglycan catabolic process"/>
    <property type="evidence" value="ECO:0007669"/>
    <property type="project" value="InterPro"/>
</dbReference>
<evidence type="ECO:0000313" key="12">
    <source>
        <dbReference type="RefSeq" id="XP_024891313.1"/>
    </source>
</evidence>